<dbReference type="Gene3D" id="3.40.50.720">
    <property type="entry name" value="NAD(P)-binding Rossmann-like Domain"/>
    <property type="match status" value="1"/>
</dbReference>
<dbReference type="SUPFAM" id="SSF51735">
    <property type="entry name" value="NAD(P)-binding Rossmann-fold domains"/>
    <property type="match status" value="1"/>
</dbReference>
<reference evidence="4" key="1">
    <citation type="journal article" date="2016" name="Genome Announc.">
        <title>Draft Genome Sequence of the Syntrophic Lactate-Degrading Bacterium Tepidanaerobacter syntrophicus JLT.</title>
        <authorList>
            <person name="Matsuura N."/>
            <person name="Ohashi A."/>
            <person name="Tourlousse D.M."/>
            <person name="Sekiguchi Y."/>
        </authorList>
    </citation>
    <scope>NUCLEOTIDE SEQUENCE [LARGE SCALE GENOMIC DNA]</scope>
    <source>
        <strain evidence="4">JL</strain>
    </source>
</reference>
<organism evidence="4">
    <name type="scientific">Tepidanaerobacter syntrophicus</name>
    <dbReference type="NCBI Taxonomy" id="224999"/>
    <lineage>
        <taxon>Bacteria</taxon>
        <taxon>Bacillati</taxon>
        <taxon>Bacillota</taxon>
        <taxon>Clostridia</taxon>
        <taxon>Thermosediminibacterales</taxon>
        <taxon>Tepidanaerobacteraceae</taxon>
        <taxon>Tepidanaerobacter</taxon>
    </lineage>
</organism>
<sequence length="256" mass="27884">MNERITKTQFDYFGLEGKTTIVTGSGNGIGRATAIMLAKLGSNITVCDIENESANNVKKEIVNNGGRAIGIRCDVCQLEDIRNTIDKTIEEFGDIDILINNAAGCGGGKTIDDMTYEEWNRLIQLNLTSAYMFTMEVLPYMKAKMHGKIVMVSSGAGIVGDFSDPHYAASKAGMIGLGKELANELTAYRINVNILGTGLTDTRMSRSNLWNKKTQQVPWYRIGLPEDQAAAIAYMVSESADYLTGQVICPNGGAWM</sequence>
<dbReference type="CDD" id="cd05233">
    <property type="entry name" value="SDR_c"/>
    <property type="match status" value="1"/>
</dbReference>
<dbReference type="EMBL" id="DF977001">
    <property type="protein sequence ID" value="GAQ25271.1"/>
    <property type="molecule type" value="Genomic_DNA"/>
</dbReference>
<gene>
    <name evidence="4" type="ORF">TSYNT_7290</name>
</gene>
<dbReference type="FunFam" id="3.40.50.720:FF:000173">
    <property type="entry name" value="3-oxoacyl-[acyl-carrier protein] reductase"/>
    <property type="match status" value="1"/>
</dbReference>
<dbReference type="Pfam" id="PF00106">
    <property type="entry name" value="adh_short"/>
    <property type="match status" value="1"/>
</dbReference>
<name>A0A0U9HQE9_9FIRM</name>
<evidence type="ECO:0000256" key="1">
    <source>
        <dbReference type="ARBA" id="ARBA00006484"/>
    </source>
</evidence>
<dbReference type="InterPro" id="IPR036291">
    <property type="entry name" value="NAD(P)-bd_dom_sf"/>
</dbReference>
<dbReference type="GO" id="GO:0048038">
    <property type="term" value="F:quinone binding"/>
    <property type="evidence" value="ECO:0007669"/>
    <property type="project" value="TreeGrafter"/>
</dbReference>
<accession>A0A0U9HQE9</accession>
<keyword evidence="5" id="KW-1185">Reference proteome</keyword>
<dbReference type="GO" id="GO:0016616">
    <property type="term" value="F:oxidoreductase activity, acting on the CH-OH group of donors, NAD or NADP as acceptor"/>
    <property type="evidence" value="ECO:0007669"/>
    <property type="project" value="TreeGrafter"/>
</dbReference>
<dbReference type="PRINTS" id="PR00080">
    <property type="entry name" value="SDRFAMILY"/>
</dbReference>
<evidence type="ECO:0000256" key="3">
    <source>
        <dbReference type="RuleBase" id="RU000363"/>
    </source>
</evidence>
<dbReference type="AlphaFoldDB" id="A0A0U9HQE9"/>
<dbReference type="GO" id="GO:0006633">
    <property type="term" value="P:fatty acid biosynthetic process"/>
    <property type="evidence" value="ECO:0007669"/>
    <property type="project" value="TreeGrafter"/>
</dbReference>
<dbReference type="PRINTS" id="PR00081">
    <property type="entry name" value="GDHRDH"/>
</dbReference>
<evidence type="ECO:0000256" key="2">
    <source>
        <dbReference type="ARBA" id="ARBA00023002"/>
    </source>
</evidence>
<dbReference type="OrthoDB" id="9803333at2"/>
<evidence type="ECO:0000313" key="4">
    <source>
        <dbReference type="EMBL" id="GAQ25271.1"/>
    </source>
</evidence>
<dbReference type="PANTHER" id="PTHR42760:SF133">
    <property type="entry name" value="3-OXOACYL-[ACYL-CARRIER-PROTEIN] REDUCTASE"/>
    <property type="match status" value="1"/>
</dbReference>
<dbReference type="Proteomes" id="UP000062160">
    <property type="component" value="Unassembled WGS sequence"/>
</dbReference>
<proteinExistence type="inferred from homology"/>
<comment type="similarity">
    <text evidence="1 3">Belongs to the short-chain dehydrogenases/reductases (SDR) family.</text>
</comment>
<dbReference type="InterPro" id="IPR002347">
    <property type="entry name" value="SDR_fam"/>
</dbReference>
<dbReference type="RefSeq" id="WP_059032668.1">
    <property type="nucleotide sequence ID" value="NZ_DF977001.1"/>
</dbReference>
<protein>
    <submittedName>
        <fullName evidence="4">3-oxoacyl-[acyl-carrier protein] reductase</fullName>
    </submittedName>
</protein>
<dbReference type="STRING" id="224999.GCA_001485475_01286"/>
<dbReference type="PANTHER" id="PTHR42760">
    <property type="entry name" value="SHORT-CHAIN DEHYDROGENASES/REDUCTASES FAMILY MEMBER"/>
    <property type="match status" value="1"/>
</dbReference>
<evidence type="ECO:0000313" key="5">
    <source>
        <dbReference type="Proteomes" id="UP000062160"/>
    </source>
</evidence>
<dbReference type="InterPro" id="IPR020904">
    <property type="entry name" value="Sc_DH/Rdtase_CS"/>
</dbReference>
<dbReference type="PROSITE" id="PS00061">
    <property type="entry name" value="ADH_SHORT"/>
    <property type="match status" value="1"/>
</dbReference>
<keyword evidence="2" id="KW-0560">Oxidoreductase</keyword>